<dbReference type="InterPro" id="IPR016162">
    <property type="entry name" value="Ald_DH_N"/>
</dbReference>
<dbReference type="Proteomes" id="UP001321506">
    <property type="component" value="Unassembled WGS sequence"/>
</dbReference>
<dbReference type="PROSITE" id="PS00687">
    <property type="entry name" value="ALDEHYDE_DEHYDR_GLU"/>
    <property type="match status" value="1"/>
</dbReference>
<dbReference type="InterPro" id="IPR016161">
    <property type="entry name" value="Ald_DH/histidinol_DH"/>
</dbReference>
<accession>A0AAW6T5T1</accession>
<feature type="domain" description="Aldehyde dehydrogenase" evidence="7">
    <location>
        <begin position="20"/>
        <end position="481"/>
    </location>
</feature>
<evidence type="ECO:0000256" key="2">
    <source>
        <dbReference type="ARBA" id="ARBA00023002"/>
    </source>
</evidence>
<dbReference type="EC" id="1.2.1.3" evidence="3"/>
<protein>
    <recommendedName>
        <fullName evidence="3">aldehyde dehydrogenase (NAD(+))</fullName>
        <ecNumber evidence="3">1.2.1.3</ecNumber>
    </recommendedName>
</protein>
<evidence type="ECO:0000313" key="9">
    <source>
        <dbReference type="Proteomes" id="UP001321506"/>
    </source>
</evidence>
<proteinExistence type="inferred from homology"/>
<evidence type="ECO:0000256" key="5">
    <source>
        <dbReference type="PROSITE-ProRule" id="PRU10007"/>
    </source>
</evidence>
<dbReference type="AlphaFoldDB" id="A0AAW6T5T1"/>
<evidence type="ECO:0000256" key="1">
    <source>
        <dbReference type="ARBA" id="ARBA00009986"/>
    </source>
</evidence>
<dbReference type="PROSITE" id="PS00070">
    <property type="entry name" value="ALDEHYDE_DEHYDR_CYS"/>
    <property type="match status" value="1"/>
</dbReference>
<dbReference type="EMBL" id="JASATX010000001">
    <property type="protein sequence ID" value="MDI2097699.1"/>
    <property type="molecule type" value="Genomic_DNA"/>
</dbReference>
<dbReference type="InterPro" id="IPR016160">
    <property type="entry name" value="Ald_DH_CS_CYS"/>
</dbReference>
<keyword evidence="9" id="KW-1185">Reference proteome</keyword>
<evidence type="ECO:0000256" key="3">
    <source>
        <dbReference type="ARBA" id="ARBA00024226"/>
    </source>
</evidence>
<evidence type="ECO:0000256" key="4">
    <source>
        <dbReference type="ARBA" id="ARBA00049194"/>
    </source>
</evidence>
<dbReference type="Pfam" id="PF00171">
    <property type="entry name" value="Aldedh"/>
    <property type="match status" value="1"/>
</dbReference>
<dbReference type="PANTHER" id="PTHR42804:SF1">
    <property type="entry name" value="ALDEHYDE DEHYDROGENASE-RELATED"/>
    <property type="match status" value="1"/>
</dbReference>
<gene>
    <name evidence="8" type="ORF">QF206_01780</name>
</gene>
<dbReference type="SUPFAM" id="SSF53720">
    <property type="entry name" value="ALDH-like"/>
    <property type="match status" value="1"/>
</dbReference>
<sequence length="490" mass="51805">MPEATLSIVERDELYIGGDWTAPETSARHEIVDSTTEAVVGSYAVAGRADVDRAVAAANAALNDRDGWGGYGPAERAAVMRRFADAIERRRDALGELITREVGTPFGRARGANADTAAALLRFYADVIERSPVEDLRPAGVGHSLVRREPIGVVAMIAPWNYPLSTLFFKLAPALAAGCTAVVKPATMTALNSFLVAEAAAEAGVPAGVVNIVPTDRETGDHLVTHPGVQKVAFTGSTDVGRHIGGLAGQHLKAVTLELGGKSAALLLEDASIEKFVEHLHELSFANNGQTCTNNTRLIVPAAIYDDVVAAVTETVRSWPVGHPMDRETVVGPVVSRAHKASIERYYEIAKTEGTRATIGGGSAEGTGFFVQPTVFVDVSPEMTMFREELFGPAVSITKYSGDVEEGLAIANDSRYGLSGAVFSENESLALDSARRLETGTVGFNMANFDIGAPFGGRKDSGVGFELGAEAITAYLHYKTIFTPVVPAGF</sequence>
<dbReference type="InterPro" id="IPR016163">
    <property type="entry name" value="Ald_DH_C"/>
</dbReference>
<organism evidence="8 9">
    <name type="scientific">Ruicaihuangia caeni</name>
    <dbReference type="NCBI Taxonomy" id="3042517"/>
    <lineage>
        <taxon>Bacteria</taxon>
        <taxon>Bacillati</taxon>
        <taxon>Actinomycetota</taxon>
        <taxon>Actinomycetes</taxon>
        <taxon>Micrococcales</taxon>
        <taxon>Microbacteriaceae</taxon>
        <taxon>Ruicaihuangia</taxon>
    </lineage>
</organism>
<keyword evidence="2 6" id="KW-0560">Oxidoreductase</keyword>
<dbReference type="Gene3D" id="3.40.605.10">
    <property type="entry name" value="Aldehyde Dehydrogenase, Chain A, domain 1"/>
    <property type="match status" value="1"/>
</dbReference>
<dbReference type="FunFam" id="3.40.605.10:FF:000007">
    <property type="entry name" value="NAD/NADP-dependent betaine aldehyde dehydrogenase"/>
    <property type="match status" value="1"/>
</dbReference>
<dbReference type="GO" id="GO:0004029">
    <property type="term" value="F:aldehyde dehydrogenase (NAD+) activity"/>
    <property type="evidence" value="ECO:0007669"/>
    <property type="project" value="UniProtKB-EC"/>
</dbReference>
<name>A0AAW6T5T1_9MICO</name>
<dbReference type="PANTHER" id="PTHR42804">
    <property type="entry name" value="ALDEHYDE DEHYDROGENASE"/>
    <property type="match status" value="1"/>
</dbReference>
<comment type="similarity">
    <text evidence="1 6">Belongs to the aldehyde dehydrogenase family.</text>
</comment>
<evidence type="ECO:0000313" key="8">
    <source>
        <dbReference type="EMBL" id="MDI2097699.1"/>
    </source>
</evidence>
<feature type="active site" evidence="5">
    <location>
        <position position="258"/>
    </location>
</feature>
<comment type="catalytic activity">
    <reaction evidence="4">
        <text>an aldehyde + NAD(+) + H2O = a carboxylate + NADH + 2 H(+)</text>
        <dbReference type="Rhea" id="RHEA:16185"/>
        <dbReference type="ChEBI" id="CHEBI:15377"/>
        <dbReference type="ChEBI" id="CHEBI:15378"/>
        <dbReference type="ChEBI" id="CHEBI:17478"/>
        <dbReference type="ChEBI" id="CHEBI:29067"/>
        <dbReference type="ChEBI" id="CHEBI:57540"/>
        <dbReference type="ChEBI" id="CHEBI:57945"/>
        <dbReference type="EC" id="1.2.1.3"/>
    </reaction>
</comment>
<comment type="caution">
    <text evidence="8">The sequence shown here is derived from an EMBL/GenBank/DDBJ whole genome shotgun (WGS) entry which is preliminary data.</text>
</comment>
<dbReference type="RefSeq" id="WP_281487483.1">
    <property type="nucleotide sequence ID" value="NZ_JASATX010000001.1"/>
</dbReference>
<evidence type="ECO:0000256" key="6">
    <source>
        <dbReference type="RuleBase" id="RU003345"/>
    </source>
</evidence>
<reference evidence="8 9" key="1">
    <citation type="submission" date="2023-04" db="EMBL/GenBank/DDBJ databases">
        <title>Klugiella caeni sp. nov. isolated from the sludge of biochemical tank.</title>
        <authorList>
            <person name="Geng K."/>
        </authorList>
    </citation>
    <scope>NUCLEOTIDE SEQUENCE [LARGE SCALE GENOMIC DNA]</scope>
    <source>
        <strain evidence="8 9">YN-L-19</strain>
    </source>
</reference>
<dbReference type="Gene3D" id="3.40.309.10">
    <property type="entry name" value="Aldehyde Dehydrogenase, Chain A, domain 2"/>
    <property type="match status" value="1"/>
</dbReference>
<dbReference type="InterPro" id="IPR029510">
    <property type="entry name" value="Ald_DH_CS_GLU"/>
</dbReference>
<evidence type="ECO:0000259" key="7">
    <source>
        <dbReference type="Pfam" id="PF00171"/>
    </source>
</evidence>
<dbReference type="InterPro" id="IPR015590">
    <property type="entry name" value="Aldehyde_DH_dom"/>
</dbReference>